<evidence type="ECO:0000256" key="2">
    <source>
        <dbReference type="SAM" id="Phobius"/>
    </source>
</evidence>
<proteinExistence type="predicted"/>
<name>W0RPH6_9BACT</name>
<organism evidence="3 4">
    <name type="scientific">Gemmatirosa kalamazoonensis</name>
    <dbReference type="NCBI Taxonomy" id="861299"/>
    <lineage>
        <taxon>Bacteria</taxon>
        <taxon>Pseudomonadati</taxon>
        <taxon>Gemmatimonadota</taxon>
        <taxon>Gemmatimonadia</taxon>
        <taxon>Gemmatimonadales</taxon>
        <taxon>Gemmatimonadaceae</taxon>
        <taxon>Gemmatirosa</taxon>
    </lineage>
</organism>
<dbReference type="EMBL" id="CP007129">
    <property type="protein sequence ID" value="AHG92909.1"/>
    <property type="molecule type" value="Genomic_DNA"/>
</dbReference>
<keyword evidence="4" id="KW-1185">Reference proteome</keyword>
<keyword evidence="2" id="KW-0812">Transmembrane</keyword>
<accession>W0RPH6</accession>
<gene>
    <name evidence="3" type="ORF">J421_5374</name>
</gene>
<feature type="region of interest" description="Disordered" evidence="1">
    <location>
        <begin position="50"/>
        <end position="81"/>
    </location>
</feature>
<sequence length="155" mass="16222">MTEPGDRLPADDRAGARTRARLAAAAALLLVFVAGVGAGWGGRPRVCRPRRGDSHPPAWLCGRRGGGPGGGGDPLSRIGVSAAERARVDSAVKRRQPQVEAFWRGPGQQLRTILDSMHADVRAALDPAHRAAFDSIPAPWMRGPGGGGRRGGGQR</sequence>
<keyword evidence="2" id="KW-0472">Membrane</keyword>
<dbReference type="HOGENOM" id="CLU_1692971_0_0_0"/>
<geneLocation type="plasmid" evidence="3 4">
    <name>1</name>
</geneLocation>
<evidence type="ECO:0008006" key="5">
    <source>
        <dbReference type="Google" id="ProtNLM"/>
    </source>
</evidence>
<dbReference type="Proteomes" id="UP000019151">
    <property type="component" value="Plasmid 1"/>
</dbReference>
<dbReference type="InParanoid" id="W0RPH6"/>
<protein>
    <recommendedName>
        <fullName evidence="5">Periplasmic heavy metal sensor</fullName>
    </recommendedName>
</protein>
<feature type="transmembrane region" description="Helical" evidence="2">
    <location>
        <begin position="20"/>
        <end position="41"/>
    </location>
</feature>
<dbReference type="KEGG" id="gba:J421_5374"/>
<evidence type="ECO:0000313" key="3">
    <source>
        <dbReference type="EMBL" id="AHG92909.1"/>
    </source>
</evidence>
<feature type="compositionally biased region" description="Gly residues" evidence="1">
    <location>
        <begin position="143"/>
        <end position="155"/>
    </location>
</feature>
<keyword evidence="3" id="KW-0614">Plasmid</keyword>
<feature type="region of interest" description="Disordered" evidence="1">
    <location>
        <begin position="136"/>
        <end position="155"/>
    </location>
</feature>
<dbReference type="AlphaFoldDB" id="W0RPH6"/>
<dbReference type="RefSeq" id="WP_025414225.1">
    <property type="nucleotide sequence ID" value="NZ_CP007129.1"/>
</dbReference>
<keyword evidence="2" id="KW-1133">Transmembrane helix</keyword>
<evidence type="ECO:0000256" key="1">
    <source>
        <dbReference type="SAM" id="MobiDB-lite"/>
    </source>
</evidence>
<evidence type="ECO:0000313" key="4">
    <source>
        <dbReference type="Proteomes" id="UP000019151"/>
    </source>
</evidence>
<feature type="compositionally biased region" description="Gly residues" evidence="1">
    <location>
        <begin position="63"/>
        <end position="73"/>
    </location>
</feature>
<reference evidence="3 4" key="1">
    <citation type="journal article" date="2014" name="Genome Announc.">
        <title>Genome Sequence and Methylome of Soil Bacterium Gemmatirosa kalamazoonensis KBS708T, a Member of the Rarely Cultivated Gemmatimonadetes Phylum.</title>
        <authorList>
            <person name="Debruyn J.M."/>
            <person name="Radosevich M."/>
            <person name="Wommack K.E."/>
            <person name="Polson S.W."/>
            <person name="Hauser L.J."/>
            <person name="Fawaz M.N."/>
            <person name="Korlach J."/>
            <person name="Tsai Y.C."/>
        </authorList>
    </citation>
    <scope>NUCLEOTIDE SEQUENCE [LARGE SCALE GENOMIC DNA]</scope>
    <source>
        <strain evidence="3 4">KBS708</strain>
        <plasmid evidence="4">Plasmid 1</plasmid>
    </source>
</reference>